<dbReference type="CDD" id="cd01949">
    <property type="entry name" value="GGDEF"/>
    <property type="match status" value="1"/>
</dbReference>
<dbReference type="Proteomes" id="UP001183176">
    <property type="component" value="Unassembled WGS sequence"/>
</dbReference>
<evidence type="ECO:0000313" key="5">
    <source>
        <dbReference type="EMBL" id="MDT0260070.1"/>
    </source>
</evidence>
<evidence type="ECO:0000313" key="6">
    <source>
        <dbReference type="Proteomes" id="UP001183176"/>
    </source>
</evidence>
<dbReference type="SMART" id="SM00267">
    <property type="entry name" value="GGDEF"/>
    <property type="match status" value="1"/>
</dbReference>
<keyword evidence="6" id="KW-1185">Reference proteome</keyword>
<dbReference type="Pfam" id="PF00563">
    <property type="entry name" value="EAL"/>
    <property type="match status" value="1"/>
</dbReference>
<dbReference type="CDD" id="cd01948">
    <property type="entry name" value="EAL"/>
    <property type="match status" value="1"/>
</dbReference>
<dbReference type="InterPro" id="IPR052155">
    <property type="entry name" value="Biofilm_reg_signaling"/>
</dbReference>
<name>A0ABU2J512_9ACTN</name>
<protein>
    <submittedName>
        <fullName evidence="5">EAL domain-containing protein</fullName>
    </submittedName>
</protein>
<gene>
    <name evidence="5" type="ORF">RM423_01530</name>
</gene>
<dbReference type="InterPro" id="IPR043128">
    <property type="entry name" value="Rev_trsase/Diguanyl_cyclase"/>
</dbReference>
<dbReference type="EMBL" id="JAVREH010000002">
    <property type="protein sequence ID" value="MDT0260070.1"/>
    <property type="molecule type" value="Genomic_DNA"/>
</dbReference>
<dbReference type="Gene3D" id="3.20.20.450">
    <property type="entry name" value="EAL domain"/>
    <property type="match status" value="1"/>
</dbReference>
<dbReference type="PROSITE" id="PS50887">
    <property type="entry name" value="GGDEF"/>
    <property type="match status" value="1"/>
</dbReference>
<evidence type="ECO:0000259" key="3">
    <source>
        <dbReference type="PROSITE" id="PS50883"/>
    </source>
</evidence>
<evidence type="ECO:0000259" key="4">
    <source>
        <dbReference type="PROSITE" id="PS50887"/>
    </source>
</evidence>
<feature type="transmembrane region" description="Helical" evidence="2">
    <location>
        <begin position="190"/>
        <end position="209"/>
    </location>
</feature>
<feature type="domain" description="EAL" evidence="3">
    <location>
        <begin position="393"/>
        <end position="646"/>
    </location>
</feature>
<dbReference type="Pfam" id="PF00990">
    <property type="entry name" value="GGDEF"/>
    <property type="match status" value="1"/>
</dbReference>
<feature type="domain" description="GGDEF" evidence="4">
    <location>
        <begin position="252"/>
        <end position="384"/>
    </location>
</feature>
<dbReference type="PANTHER" id="PTHR44757:SF2">
    <property type="entry name" value="BIOFILM ARCHITECTURE MAINTENANCE PROTEIN MBAA"/>
    <property type="match status" value="1"/>
</dbReference>
<dbReference type="InterPro" id="IPR000160">
    <property type="entry name" value="GGDEF_dom"/>
</dbReference>
<organism evidence="5 6">
    <name type="scientific">Jatrophihabitans lederbergiae</name>
    <dbReference type="NCBI Taxonomy" id="3075547"/>
    <lineage>
        <taxon>Bacteria</taxon>
        <taxon>Bacillati</taxon>
        <taxon>Actinomycetota</taxon>
        <taxon>Actinomycetes</taxon>
        <taxon>Jatrophihabitantales</taxon>
        <taxon>Jatrophihabitantaceae</taxon>
        <taxon>Jatrophihabitans</taxon>
    </lineage>
</organism>
<dbReference type="NCBIfam" id="TIGR00254">
    <property type="entry name" value="GGDEF"/>
    <property type="match status" value="1"/>
</dbReference>
<dbReference type="InterPro" id="IPR029787">
    <property type="entry name" value="Nucleotide_cyclase"/>
</dbReference>
<dbReference type="InterPro" id="IPR001633">
    <property type="entry name" value="EAL_dom"/>
</dbReference>
<dbReference type="SUPFAM" id="SSF141868">
    <property type="entry name" value="EAL domain-like"/>
    <property type="match status" value="1"/>
</dbReference>
<feature type="region of interest" description="Disordered" evidence="1">
    <location>
        <begin position="640"/>
        <end position="661"/>
    </location>
</feature>
<comment type="caution">
    <text evidence="5">The sequence shown here is derived from an EMBL/GenBank/DDBJ whole genome shotgun (WGS) entry which is preliminary data.</text>
</comment>
<sequence length="661" mass="70997">MGSKTPRRDGFESRLFLVYAVASFVPVLLLGLILVRNDQHTGLAWGLQQGRAQAAVIEETAIAPALGSHDLGEGLSQTEVGNLRQATDLAVFSGSVTRLRVRSFSGGVVFSDDGSREHALSRDQPAFQAAMVGKVSADVITDPLDGAGKVIRVVQPITPTSTGQATGILEIYLPYGLIAHAVDRQLGSTYLRLAIGLGALYAVLALISWSSTRRLRRHAAERHYQALHDPLTGLPNREWFRVRADTALHKDECGALVLADLDNFKQVNDSLGHHAGDELLTIVAHRLSATLRTDDTVARLGGDEFGLLLPGFADSAQAVRLLDEIRVALAEEIVIDNVSLSIEASFGIAMYPEHGRSVEDLLKRADAAMYQGKRGTARIVVYEEHKAPLGSSGLILQGELRHAIDQDELALYYQPQIELVTGAIYGVEALVRWQHPTRGLIPPGDFVPTAELSGLIEPLTAWVLRRALADQREWSDLGVNWRVSVNVSARNLSSAAFAAQVLDIIAAAGANPRDLCLEVTETALTTNPEAASASVTALSNAGVAISIDDFGTGYTSLWQVRSLPVDEVKIDRTFVKDVSTSEADRSIVQAIIGLSHGLGCTVTAEGVESAAAALWLKVAGCDSAQGYHYARPKPWQELLSEHHGPVDAGGTTPQDSTEVLR</sequence>
<reference evidence="6" key="1">
    <citation type="submission" date="2023-07" db="EMBL/GenBank/DDBJ databases">
        <title>30 novel species of actinomycetes from the DSMZ collection.</title>
        <authorList>
            <person name="Nouioui I."/>
        </authorList>
    </citation>
    <scope>NUCLEOTIDE SEQUENCE [LARGE SCALE GENOMIC DNA]</scope>
    <source>
        <strain evidence="6">DSM 44399</strain>
    </source>
</reference>
<keyword evidence="2" id="KW-1133">Transmembrane helix</keyword>
<feature type="compositionally biased region" description="Polar residues" evidence="1">
    <location>
        <begin position="651"/>
        <end position="661"/>
    </location>
</feature>
<dbReference type="Gene3D" id="3.30.70.270">
    <property type="match status" value="1"/>
</dbReference>
<accession>A0ABU2J512</accession>
<keyword evidence="2" id="KW-0812">Transmembrane</keyword>
<feature type="transmembrane region" description="Helical" evidence="2">
    <location>
        <begin position="16"/>
        <end position="35"/>
    </location>
</feature>
<evidence type="ECO:0000256" key="2">
    <source>
        <dbReference type="SAM" id="Phobius"/>
    </source>
</evidence>
<dbReference type="SUPFAM" id="SSF55073">
    <property type="entry name" value="Nucleotide cyclase"/>
    <property type="match status" value="1"/>
</dbReference>
<dbReference type="InterPro" id="IPR035919">
    <property type="entry name" value="EAL_sf"/>
</dbReference>
<dbReference type="PROSITE" id="PS50883">
    <property type="entry name" value="EAL"/>
    <property type="match status" value="1"/>
</dbReference>
<dbReference type="SMART" id="SM00052">
    <property type="entry name" value="EAL"/>
    <property type="match status" value="1"/>
</dbReference>
<dbReference type="RefSeq" id="WP_311421232.1">
    <property type="nucleotide sequence ID" value="NZ_JAVREH010000002.1"/>
</dbReference>
<evidence type="ECO:0000256" key="1">
    <source>
        <dbReference type="SAM" id="MobiDB-lite"/>
    </source>
</evidence>
<dbReference type="PANTHER" id="PTHR44757">
    <property type="entry name" value="DIGUANYLATE CYCLASE DGCP"/>
    <property type="match status" value="1"/>
</dbReference>
<keyword evidence="2" id="KW-0472">Membrane</keyword>
<proteinExistence type="predicted"/>